<dbReference type="GO" id="GO:0006874">
    <property type="term" value="P:intracellular calcium ion homeostasis"/>
    <property type="evidence" value="ECO:0007669"/>
    <property type="project" value="TreeGrafter"/>
</dbReference>
<feature type="region of interest" description="Disordered" evidence="7">
    <location>
        <begin position="263"/>
        <end position="310"/>
    </location>
</feature>
<dbReference type="AlphaFoldDB" id="A0A9P5HA41"/>
<dbReference type="Proteomes" id="UP000722485">
    <property type="component" value="Unassembled WGS sequence"/>
</dbReference>
<feature type="compositionally biased region" description="Low complexity" evidence="7">
    <location>
        <begin position="470"/>
        <end position="483"/>
    </location>
</feature>
<dbReference type="InterPro" id="IPR044880">
    <property type="entry name" value="NCX_ion-bd_dom_sf"/>
</dbReference>
<proteinExistence type="inferred from homology"/>
<sequence>MATTTTTFLRGSRLSSRPFYTTVLLLSVLTAYSFLTHTLYRGRDPPDESHALLRRNEIPECGAVHAADDKCAFVRQYCTDDDAGLIHYLDLYYCTFGNVRPLAFTALVAWLALLFTTIGIAASDFFSVNLSTISTILGLSESLAGVTFLAFGNGSPDVFSTFAAMGSNSASMAVGELIGAASFITGVVAGSMALVREFRVDQKTYTRDICFFIVAVCFTTVFLADGHLHFWECWLMIGYYALYVTTVVGWHWVSTRRKHRRRREGEARSHVYGPSGHSGDELAGEPYRDDPDDADHGTSTSSSHSPDISALEAGPRIEVDGHRPFIDNDDDEASSEDHDRMVAAEVASSMRVLRTRGKRSHTMTPIRPSLMGALEFRSALAQLQREGNLQLSTIPDRSYSENHVSKRGRSGTTSVVPDSSRSDGRPSVSQPASATKRERAMSHGDLPFGAPDHDLLIPVRDRADTNLSIPQSSSVRTQSPSPSYTIGGNLAPPPVGQSAAAEDETDNGPHIRLLSPQLQLQIPSRRSSYSDRSSPASQFPMYTDSPAMLSPNPHSEPSEFVAPGLVSRDSPFADLHMAAGEPTPVKWWPYAILPPPHILLATLFPTLQGWDEKAIWDKIVSALSVPSIFLLVTTLPVVESETTNDDESLLATIVEPTGGIGHNAPPISVEPQAMEPESEWQRYRRHTLSRRGSYAVSPLGSPLIAALERDGTLVAPDSELSLGPPAIMMKPASEIPSATTSKNEITGWNRWLVGFQIFTGPLFAVFILWANMVEDFEHPGRTLIKMVLYTLLGSLVLLGMMLMLTTEEKRPKYHYMLCFMGFIIAIAWISTIAGEVVGVLKTFGVVLGISEALLGLTIFAAGNSVGDLVADITVARLGYPVMALSACFGGPMLNILLGIGIGGVAMMMKKANHKHRLNPELPIEYKPYKVQVGGTLMVSAITLLVMLFGLLIIVPMNKVPPQTLVVRDSLPVVTEIVWLTEAWLTEAWLARAWLVRAWLTEGLSPSEDDKDPPRGIRCWETPLKSWTHLNERGPEALVIRWRLSSGDHGVLISLAQLRLHGLTLRIATAPALRVIVELRRQSLQRVTRSVGFGELPGERTRMRRCQAVLIVIVRGH</sequence>
<feature type="region of interest" description="Disordered" evidence="7">
    <location>
        <begin position="319"/>
        <end position="338"/>
    </location>
</feature>
<feature type="transmembrane region" description="Helical" evidence="8">
    <location>
        <begin position="172"/>
        <end position="195"/>
    </location>
</feature>
<evidence type="ECO:0000313" key="10">
    <source>
        <dbReference type="EMBL" id="KAF7551693.1"/>
    </source>
</evidence>
<evidence type="ECO:0000256" key="6">
    <source>
        <dbReference type="ARBA" id="ARBA00023136"/>
    </source>
</evidence>
<reference evidence="10" key="1">
    <citation type="submission" date="2020-03" db="EMBL/GenBank/DDBJ databases">
        <title>Draft Genome Sequence of Cylindrodendrum hubeiense.</title>
        <authorList>
            <person name="Buettner E."/>
            <person name="Kellner H."/>
        </authorList>
    </citation>
    <scope>NUCLEOTIDE SEQUENCE</scope>
    <source>
        <strain evidence="10">IHI 201604</strain>
    </source>
</reference>
<dbReference type="OrthoDB" id="407410at2759"/>
<feature type="region of interest" description="Disordered" evidence="7">
    <location>
        <begin position="391"/>
        <end position="454"/>
    </location>
</feature>
<keyword evidence="5 8" id="KW-1133">Transmembrane helix</keyword>
<feature type="domain" description="Sodium/calcium exchanger membrane region" evidence="9">
    <location>
        <begin position="819"/>
        <end position="952"/>
    </location>
</feature>
<evidence type="ECO:0000256" key="1">
    <source>
        <dbReference type="ARBA" id="ARBA00004141"/>
    </source>
</evidence>
<keyword evidence="6 8" id="KW-0472">Membrane</keyword>
<feature type="region of interest" description="Disordered" evidence="7">
    <location>
        <begin position="467"/>
        <end position="544"/>
    </location>
</feature>
<dbReference type="EMBL" id="JAANBB010000073">
    <property type="protein sequence ID" value="KAF7551693.1"/>
    <property type="molecule type" value="Genomic_DNA"/>
</dbReference>
<dbReference type="GO" id="GO:0008324">
    <property type="term" value="F:monoatomic cation transmembrane transporter activity"/>
    <property type="evidence" value="ECO:0007669"/>
    <property type="project" value="TreeGrafter"/>
</dbReference>
<dbReference type="PANTHER" id="PTHR12266">
    <property type="entry name" value="NA+/CA2+ K+ INDEPENDENT EXCHANGER"/>
    <property type="match status" value="1"/>
</dbReference>
<feature type="transmembrane region" description="Helical" evidence="8">
    <location>
        <begin position="133"/>
        <end position="152"/>
    </location>
</feature>
<feature type="transmembrane region" description="Helical" evidence="8">
    <location>
        <begin position="207"/>
        <end position="228"/>
    </location>
</feature>
<dbReference type="InterPro" id="IPR051359">
    <property type="entry name" value="CaCA_antiporter"/>
</dbReference>
<feature type="transmembrane region" description="Helical" evidence="8">
    <location>
        <begin position="19"/>
        <end position="40"/>
    </location>
</feature>
<evidence type="ECO:0000256" key="4">
    <source>
        <dbReference type="ARBA" id="ARBA00022692"/>
    </source>
</evidence>
<evidence type="ECO:0000256" key="7">
    <source>
        <dbReference type="SAM" id="MobiDB-lite"/>
    </source>
</evidence>
<dbReference type="InterPro" id="IPR004837">
    <property type="entry name" value="NaCa_Exmemb"/>
</dbReference>
<feature type="transmembrane region" description="Helical" evidence="8">
    <location>
        <begin position="843"/>
        <end position="865"/>
    </location>
</feature>
<evidence type="ECO:0000256" key="2">
    <source>
        <dbReference type="ARBA" id="ARBA00008170"/>
    </source>
</evidence>
<feature type="compositionally biased region" description="Low complexity" evidence="7">
    <location>
        <begin position="297"/>
        <end position="310"/>
    </location>
</feature>
<evidence type="ECO:0000259" key="9">
    <source>
        <dbReference type="Pfam" id="PF01699"/>
    </source>
</evidence>
<comment type="subcellular location">
    <subcellularLocation>
        <location evidence="1">Membrane</location>
        <topology evidence="1">Multi-pass membrane protein</topology>
    </subcellularLocation>
</comment>
<feature type="compositionally biased region" description="Low complexity" evidence="7">
    <location>
        <begin position="511"/>
        <end position="537"/>
    </location>
</feature>
<dbReference type="GO" id="GO:0016020">
    <property type="term" value="C:membrane"/>
    <property type="evidence" value="ECO:0007669"/>
    <property type="project" value="UniProtKB-SubCell"/>
</dbReference>
<keyword evidence="4 8" id="KW-0812">Transmembrane</keyword>
<comment type="similarity">
    <text evidence="2">Belongs to the Ca(2+):cation antiporter (CaCA) (TC 2.A.19) family.</text>
</comment>
<feature type="compositionally biased region" description="Polar residues" evidence="7">
    <location>
        <begin position="410"/>
        <end position="419"/>
    </location>
</feature>
<keyword evidence="3" id="KW-0813">Transport</keyword>
<feature type="transmembrane region" description="Helical" evidence="8">
    <location>
        <begin position="816"/>
        <end position="837"/>
    </location>
</feature>
<accession>A0A9P5HA41</accession>
<dbReference type="Pfam" id="PF01699">
    <property type="entry name" value="Na_Ca_ex"/>
    <property type="match status" value="2"/>
</dbReference>
<evidence type="ECO:0000256" key="5">
    <source>
        <dbReference type="ARBA" id="ARBA00022989"/>
    </source>
</evidence>
<dbReference type="PANTHER" id="PTHR12266:SF0">
    <property type="entry name" value="MITOCHONDRIAL SODIUM_CALCIUM EXCHANGER PROTEIN"/>
    <property type="match status" value="1"/>
</dbReference>
<evidence type="ECO:0000256" key="3">
    <source>
        <dbReference type="ARBA" id="ARBA00022448"/>
    </source>
</evidence>
<keyword evidence="11" id="KW-1185">Reference proteome</keyword>
<dbReference type="Gene3D" id="1.20.1420.30">
    <property type="entry name" value="NCX, central ion-binding region"/>
    <property type="match status" value="2"/>
</dbReference>
<feature type="transmembrane region" description="Helical" evidence="8">
    <location>
        <begin position="782"/>
        <end position="804"/>
    </location>
</feature>
<feature type="domain" description="Sodium/calcium exchanger membrane region" evidence="9">
    <location>
        <begin position="109"/>
        <end position="247"/>
    </location>
</feature>
<comment type="caution">
    <text evidence="10">The sequence shown here is derived from an EMBL/GenBank/DDBJ whole genome shotgun (WGS) entry which is preliminary data.</text>
</comment>
<name>A0A9P5HA41_9HYPO</name>
<evidence type="ECO:0000313" key="11">
    <source>
        <dbReference type="Proteomes" id="UP000722485"/>
    </source>
</evidence>
<feature type="transmembrane region" description="Helical" evidence="8">
    <location>
        <begin position="751"/>
        <end position="770"/>
    </location>
</feature>
<feature type="transmembrane region" description="Helical" evidence="8">
    <location>
        <begin position="928"/>
        <end position="954"/>
    </location>
</feature>
<feature type="transmembrane region" description="Helical" evidence="8">
    <location>
        <begin position="234"/>
        <end position="253"/>
    </location>
</feature>
<evidence type="ECO:0000256" key="8">
    <source>
        <dbReference type="SAM" id="Phobius"/>
    </source>
</evidence>
<protein>
    <recommendedName>
        <fullName evidence="9">Sodium/calcium exchanger membrane region domain-containing protein</fullName>
    </recommendedName>
</protein>
<organism evidence="10 11">
    <name type="scientific">Cylindrodendrum hubeiense</name>
    <dbReference type="NCBI Taxonomy" id="595255"/>
    <lineage>
        <taxon>Eukaryota</taxon>
        <taxon>Fungi</taxon>
        <taxon>Dikarya</taxon>
        <taxon>Ascomycota</taxon>
        <taxon>Pezizomycotina</taxon>
        <taxon>Sordariomycetes</taxon>
        <taxon>Hypocreomycetidae</taxon>
        <taxon>Hypocreales</taxon>
        <taxon>Nectriaceae</taxon>
        <taxon>Cylindrodendrum</taxon>
    </lineage>
</organism>
<gene>
    <name evidence="10" type="ORF">G7Z17_g4820</name>
</gene>
<feature type="transmembrane region" description="Helical" evidence="8">
    <location>
        <begin position="102"/>
        <end position="121"/>
    </location>
</feature>
<feature type="transmembrane region" description="Helical" evidence="8">
    <location>
        <begin position="877"/>
        <end position="908"/>
    </location>
</feature>